<keyword evidence="4 7" id="KW-0863">Zinc-finger</keyword>
<dbReference type="PANTHER" id="PTHR13063">
    <property type="entry name" value="ENOS INTERACTING PROTEIN"/>
    <property type="match status" value="1"/>
</dbReference>
<sequence length="277" mass="30252">RHSKNNCSLPVFTAYERSILKYGTQKQRLGKESLRNFYDCWLCLARAIEPMCCSKGHIACKECILENILAQKTEIARQAKAASQHVTTETMRQREQAEREHAKVVEEFQKSHGTAASEKKTNGEKRGELPSFWVVSSMIVARAIRWCPSLTPNATATAPEVSKTEVVCCAEESAHPVSIKKLFPVEFLSSKDEKGDITISCPSCTKTLTNGSKVSGLKSCKHTLCPTCVKTLAIPDGKCPVCSAKVKEKDVVEIRSGGTGFAARGGVQAVKVGVAFQ</sequence>
<feature type="non-terminal residue" evidence="10">
    <location>
        <position position="1"/>
    </location>
</feature>
<dbReference type="InterPro" id="IPR001841">
    <property type="entry name" value="Znf_RING"/>
</dbReference>
<keyword evidence="5" id="KW-0862">Zinc</keyword>
<proteinExistence type="inferred from homology"/>
<comment type="similarity">
    <text evidence="2">Belongs to the NOSIP family.</text>
</comment>
<organism evidence="10 11">
    <name type="scientific">Gonapodya prolifera (strain JEL478)</name>
    <name type="common">Monoblepharis prolifera</name>
    <dbReference type="NCBI Taxonomy" id="1344416"/>
    <lineage>
        <taxon>Eukaryota</taxon>
        <taxon>Fungi</taxon>
        <taxon>Fungi incertae sedis</taxon>
        <taxon>Chytridiomycota</taxon>
        <taxon>Chytridiomycota incertae sedis</taxon>
        <taxon>Monoblepharidomycetes</taxon>
        <taxon>Monoblepharidales</taxon>
        <taxon>Gonapodyaceae</taxon>
        <taxon>Gonapodya</taxon>
    </lineage>
</organism>
<dbReference type="EMBL" id="KQ965750">
    <property type="protein sequence ID" value="KXS16805.1"/>
    <property type="molecule type" value="Genomic_DNA"/>
</dbReference>
<evidence type="ECO:0000256" key="8">
    <source>
        <dbReference type="SAM" id="MobiDB-lite"/>
    </source>
</evidence>
<evidence type="ECO:0000256" key="3">
    <source>
        <dbReference type="ARBA" id="ARBA00022723"/>
    </source>
</evidence>
<dbReference type="Gene3D" id="3.30.40.10">
    <property type="entry name" value="Zinc/RING finger domain, C3HC4 (zinc finger)"/>
    <property type="match status" value="2"/>
</dbReference>
<dbReference type="InterPro" id="IPR013083">
    <property type="entry name" value="Znf_RING/FYVE/PHD"/>
</dbReference>
<dbReference type="GO" id="GO:0005634">
    <property type="term" value="C:nucleus"/>
    <property type="evidence" value="ECO:0007669"/>
    <property type="project" value="UniProtKB-SubCell"/>
</dbReference>
<keyword evidence="11" id="KW-1185">Reference proteome</keyword>
<dbReference type="OrthoDB" id="116827at2759"/>
<dbReference type="SUPFAM" id="SSF57850">
    <property type="entry name" value="RING/U-box"/>
    <property type="match status" value="2"/>
</dbReference>
<evidence type="ECO:0000256" key="1">
    <source>
        <dbReference type="ARBA" id="ARBA00004123"/>
    </source>
</evidence>
<evidence type="ECO:0000256" key="5">
    <source>
        <dbReference type="ARBA" id="ARBA00022833"/>
    </source>
</evidence>
<dbReference type="PANTHER" id="PTHR13063:SF10">
    <property type="entry name" value="NITRIC OXIDE SYNTHASE-INTERACTING PROTEIN"/>
    <property type="match status" value="1"/>
</dbReference>
<dbReference type="InterPro" id="IPR016818">
    <property type="entry name" value="NOSIP"/>
</dbReference>
<dbReference type="Proteomes" id="UP000070544">
    <property type="component" value="Unassembled WGS sequence"/>
</dbReference>
<feature type="domain" description="RING-type" evidence="9">
    <location>
        <begin position="201"/>
        <end position="243"/>
    </location>
</feature>
<evidence type="ECO:0000256" key="2">
    <source>
        <dbReference type="ARBA" id="ARBA00008126"/>
    </source>
</evidence>
<dbReference type="Pfam" id="PF15906">
    <property type="entry name" value="zf-NOSIP"/>
    <property type="match status" value="1"/>
</dbReference>
<evidence type="ECO:0000259" key="9">
    <source>
        <dbReference type="PROSITE" id="PS50089"/>
    </source>
</evidence>
<dbReference type="STRING" id="1344416.A0A139AK52"/>
<comment type="subcellular location">
    <subcellularLocation>
        <location evidence="1">Nucleus</location>
    </subcellularLocation>
</comment>
<dbReference type="PROSITE" id="PS50089">
    <property type="entry name" value="ZF_RING_2"/>
    <property type="match status" value="1"/>
</dbReference>
<feature type="compositionally biased region" description="Basic and acidic residues" evidence="8">
    <location>
        <begin position="95"/>
        <end position="110"/>
    </location>
</feature>
<evidence type="ECO:0000256" key="6">
    <source>
        <dbReference type="ARBA" id="ARBA00023242"/>
    </source>
</evidence>
<dbReference type="GO" id="GO:0061630">
    <property type="term" value="F:ubiquitin protein ligase activity"/>
    <property type="evidence" value="ECO:0007669"/>
    <property type="project" value="InterPro"/>
</dbReference>
<feature type="region of interest" description="Disordered" evidence="8">
    <location>
        <begin position="95"/>
        <end position="123"/>
    </location>
</feature>
<evidence type="ECO:0000256" key="4">
    <source>
        <dbReference type="ARBA" id="ARBA00022771"/>
    </source>
</evidence>
<dbReference type="PROSITE" id="PS00518">
    <property type="entry name" value="ZF_RING_1"/>
    <property type="match status" value="1"/>
</dbReference>
<evidence type="ECO:0000256" key="7">
    <source>
        <dbReference type="PROSITE-ProRule" id="PRU00175"/>
    </source>
</evidence>
<dbReference type="OMA" id="LENVHEH"/>
<dbReference type="GO" id="GO:0008270">
    <property type="term" value="F:zinc ion binding"/>
    <property type="evidence" value="ECO:0007669"/>
    <property type="project" value="UniProtKB-KW"/>
</dbReference>
<keyword evidence="3" id="KW-0479">Metal-binding</keyword>
<reference evidence="10 11" key="1">
    <citation type="journal article" date="2015" name="Genome Biol. Evol.">
        <title>Phylogenomic analyses indicate that early fungi evolved digesting cell walls of algal ancestors of land plants.</title>
        <authorList>
            <person name="Chang Y."/>
            <person name="Wang S."/>
            <person name="Sekimoto S."/>
            <person name="Aerts A.L."/>
            <person name="Choi C."/>
            <person name="Clum A."/>
            <person name="LaButti K.M."/>
            <person name="Lindquist E.A."/>
            <person name="Yee Ngan C."/>
            <person name="Ohm R.A."/>
            <person name="Salamov A.A."/>
            <person name="Grigoriev I.V."/>
            <person name="Spatafora J.W."/>
            <person name="Berbee M.L."/>
        </authorList>
    </citation>
    <scope>NUCLEOTIDE SEQUENCE [LARGE SCALE GENOMIC DNA]</scope>
    <source>
        <strain evidence="10 11">JEL478</strain>
    </source>
</reference>
<evidence type="ECO:0000313" key="11">
    <source>
        <dbReference type="Proteomes" id="UP000070544"/>
    </source>
</evidence>
<evidence type="ECO:0000313" key="10">
    <source>
        <dbReference type="EMBL" id="KXS16805.1"/>
    </source>
</evidence>
<protein>
    <recommendedName>
        <fullName evidence="9">RING-type domain-containing protein</fullName>
    </recommendedName>
</protein>
<gene>
    <name evidence="10" type="ORF">M427DRAFT_97470</name>
</gene>
<name>A0A139AK52_GONPJ</name>
<dbReference type="InterPro" id="IPR017907">
    <property type="entry name" value="Znf_RING_CS"/>
</dbReference>
<dbReference type="AlphaFoldDB" id="A0A139AK52"/>
<accession>A0A139AK52</accession>
<dbReference type="InterPro" id="IPR031790">
    <property type="entry name" value="Znf-NOSIP"/>
</dbReference>
<keyword evidence="6" id="KW-0539">Nucleus</keyword>